<keyword evidence="3 5" id="KW-0488">Methylation</keyword>
<dbReference type="GO" id="GO:0016149">
    <property type="term" value="F:translation release factor activity, codon specific"/>
    <property type="evidence" value="ECO:0007669"/>
    <property type="project" value="UniProtKB-UniRule"/>
</dbReference>
<dbReference type="InterPro" id="IPR005139">
    <property type="entry name" value="PCRF"/>
</dbReference>
<evidence type="ECO:0000313" key="9">
    <source>
        <dbReference type="EMBL" id="AFM12602.1"/>
    </source>
</evidence>
<evidence type="ECO:0000256" key="3">
    <source>
        <dbReference type="ARBA" id="ARBA00022481"/>
    </source>
</evidence>
<keyword evidence="4 5" id="KW-0648">Protein biosynthesis</keyword>
<reference evidence="9 10" key="1">
    <citation type="submission" date="2012-06" db="EMBL/GenBank/DDBJ databases">
        <title>The complete chromosome of genome of Turneriella parva DSM 21527.</title>
        <authorList>
            <consortium name="US DOE Joint Genome Institute (JGI-PGF)"/>
            <person name="Lucas S."/>
            <person name="Han J."/>
            <person name="Lapidus A."/>
            <person name="Bruce D."/>
            <person name="Goodwin L."/>
            <person name="Pitluck S."/>
            <person name="Peters L."/>
            <person name="Kyrpides N."/>
            <person name="Mavromatis K."/>
            <person name="Ivanova N."/>
            <person name="Mikhailova N."/>
            <person name="Chertkov O."/>
            <person name="Detter J.C."/>
            <person name="Tapia R."/>
            <person name="Han C."/>
            <person name="Land M."/>
            <person name="Hauser L."/>
            <person name="Markowitz V."/>
            <person name="Cheng J.-F."/>
            <person name="Hugenholtz P."/>
            <person name="Woyke T."/>
            <person name="Wu D."/>
            <person name="Gronow S."/>
            <person name="Wellnitz S."/>
            <person name="Brambilla E."/>
            <person name="Klenk H.-P."/>
            <person name="Eisen J.A."/>
        </authorList>
    </citation>
    <scope>NUCLEOTIDE SEQUENCE [LARGE SCALE GENOMIC DNA]</scope>
    <source>
        <strain evidence="10">ATCC BAA-1111 / DSM 21527 / NCTC 11395 / H</strain>
    </source>
</reference>
<dbReference type="KEGG" id="tpx:Turpa_1955"/>
<dbReference type="Pfam" id="PF00472">
    <property type="entry name" value="RF-1"/>
    <property type="match status" value="1"/>
</dbReference>
<feature type="modified residue" description="N5-methylglutamine" evidence="5">
    <location>
        <position position="252"/>
    </location>
</feature>
<dbReference type="InterPro" id="IPR045853">
    <property type="entry name" value="Pep_chain_release_fac_I_sf"/>
</dbReference>
<dbReference type="PROSITE" id="PS00745">
    <property type="entry name" value="RF_PROK_I"/>
    <property type="match status" value="1"/>
</dbReference>
<dbReference type="HAMAP" id="MF_00093">
    <property type="entry name" value="Rel_fac_1"/>
    <property type="match status" value="1"/>
</dbReference>
<dbReference type="Gene3D" id="3.30.70.1660">
    <property type="match status" value="1"/>
</dbReference>
<dbReference type="Gene3D" id="6.10.140.1950">
    <property type="match status" value="1"/>
</dbReference>
<evidence type="ECO:0000256" key="5">
    <source>
        <dbReference type="HAMAP-Rule" id="MF_00093"/>
    </source>
</evidence>
<keyword evidence="10" id="KW-1185">Reference proteome</keyword>
<organism evidence="9 10">
    <name type="scientific">Turneriella parva (strain ATCC BAA-1111 / DSM 21527 / NCTC 11395 / H)</name>
    <name type="common">Leptospira parva</name>
    <dbReference type="NCBI Taxonomy" id="869212"/>
    <lineage>
        <taxon>Bacteria</taxon>
        <taxon>Pseudomonadati</taxon>
        <taxon>Spirochaetota</taxon>
        <taxon>Spirochaetia</taxon>
        <taxon>Leptospirales</taxon>
        <taxon>Leptospiraceae</taxon>
        <taxon>Turneriella</taxon>
    </lineage>
</organism>
<dbReference type="Gene3D" id="3.30.160.20">
    <property type="match status" value="1"/>
</dbReference>
<evidence type="ECO:0000259" key="8">
    <source>
        <dbReference type="PROSITE" id="PS00745"/>
    </source>
</evidence>
<dbReference type="EMBL" id="CP002959">
    <property type="protein sequence ID" value="AFM12602.1"/>
    <property type="molecule type" value="Genomic_DNA"/>
</dbReference>
<feature type="domain" description="Prokaryotic-type class I peptide chain release factors" evidence="8">
    <location>
        <begin position="245"/>
        <end position="261"/>
    </location>
</feature>
<comment type="similarity">
    <text evidence="2 5">Belongs to the prokaryotic/mitochondrial release factor family.</text>
</comment>
<comment type="PTM">
    <text evidence="5">Methylated by PrmC. Methylation increases the termination efficiency of RF1.</text>
</comment>
<gene>
    <name evidence="5" type="primary">prfA</name>
    <name evidence="9" type="ordered locus">Turpa_1955</name>
</gene>
<dbReference type="GO" id="GO:0005737">
    <property type="term" value="C:cytoplasm"/>
    <property type="evidence" value="ECO:0007669"/>
    <property type="project" value="UniProtKB-SubCell"/>
</dbReference>
<dbReference type="SUPFAM" id="SSF75620">
    <property type="entry name" value="Release factor"/>
    <property type="match status" value="1"/>
</dbReference>
<sequence>MFVLRRSLNTNKEIPMAELNENNLRSIVATFKAVEERLSDPQVTADNKRLTELSRERARLAKTAELSETWLALKTQIAECDSGWQSEKDAEMKAELGRELKALKEQFNNLSEELQLELIPKDADAGKNVYLEIRAGTGGDEAGLFVRDLFRMYTRYFDSEGIRYEVQEFTETGVGGVKEAILLVLGERAYDLLHLEAGTHRVQRIPATEANGRIHTSAVTVAVIPEADEDEIKIDPGDLRIDVFRSSGSGGQHVNKTESAVRITHLPTGIVVGCQEEKSQIKNRAKAMKALMSKLVEKQRSESQEKYATEKKAQVGSGDRSEKIRTYNYPQNRVTDHRINFTAHNLDQIMEGKLGDVIGALLLAEREAKMRAGETAVAAAAT</sequence>
<evidence type="ECO:0000256" key="2">
    <source>
        <dbReference type="ARBA" id="ARBA00010835"/>
    </source>
</evidence>
<dbReference type="InterPro" id="IPR004373">
    <property type="entry name" value="RF-1"/>
</dbReference>
<dbReference type="Proteomes" id="UP000006048">
    <property type="component" value="Chromosome"/>
</dbReference>
<accession>I4B5P5</accession>
<dbReference type="PANTHER" id="PTHR43804">
    <property type="entry name" value="LD18447P"/>
    <property type="match status" value="1"/>
</dbReference>
<evidence type="ECO:0000256" key="6">
    <source>
        <dbReference type="NCBIfam" id="TIGR00019"/>
    </source>
</evidence>
<evidence type="ECO:0000313" key="10">
    <source>
        <dbReference type="Proteomes" id="UP000006048"/>
    </source>
</evidence>
<dbReference type="SMART" id="SM00937">
    <property type="entry name" value="PCRF"/>
    <property type="match status" value="1"/>
</dbReference>
<dbReference type="HOGENOM" id="CLU_036856_0_1_12"/>
<dbReference type="FunFam" id="3.30.160.20:FF:000004">
    <property type="entry name" value="Peptide chain release factor 1"/>
    <property type="match status" value="1"/>
</dbReference>
<dbReference type="PATRIC" id="fig|869212.3.peg.1958"/>
<dbReference type="InterPro" id="IPR050057">
    <property type="entry name" value="Prokaryotic/Mito_RF"/>
</dbReference>
<dbReference type="NCBIfam" id="TIGR00019">
    <property type="entry name" value="prfA"/>
    <property type="match status" value="1"/>
</dbReference>
<dbReference type="InterPro" id="IPR000352">
    <property type="entry name" value="Pep_chain_release_fac_I"/>
</dbReference>
<dbReference type="PANTHER" id="PTHR43804:SF7">
    <property type="entry name" value="LD18447P"/>
    <property type="match status" value="1"/>
</dbReference>
<name>I4B5P5_TURPD</name>
<proteinExistence type="inferred from homology"/>
<comment type="subcellular location">
    <subcellularLocation>
        <location evidence="5">Cytoplasm</location>
    </subcellularLocation>
</comment>
<dbReference type="AlphaFoldDB" id="I4B5P5"/>
<evidence type="ECO:0000256" key="7">
    <source>
        <dbReference type="SAM" id="MobiDB-lite"/>
    </source>
</evidence>
<dbReference type="NCBIfam" id="NF001859">
    <property type="entry name" value="PRK00591.1"/>
    <property type="match status" value="1"/>
</dbReference>
<dbReference type="Pfam" id="PF03462">
    <property type="entry name" value="PCRF"/>
    <property type="match status" value="1"/>
</dbReference>
<keyword evidence="5" id="KW-0963">Cytoplasm</keyword>
<evidence type="ECO:0000256" key="1">
    <source>
        <dbReference type="ARBA" id="ARBA00002986"/>
    </source>
</evidence>
<dbReference type="STRING" id="869212.Turpa_1955"/>
<feature type="region of interest" description="Disordered" evidence="7">
    <location>
        <begin position="300"/>
        <end position="322"/>
    </location>
</feature>
<evidence type="ECO:0000256" key="4">
    <source>
        <dbReference type="ARBA" id="ARBA00022917"/>
    </source>
</evidence>
<comment type="function">
    <text evidence="1 5">Peptide chain release factor 1 directs the termination of translation in response to the peptide chain termination codons UAG and UAA.</text>
</comment>
<protein>
    <recommendedName>
        <fullName evidence="5 6">Peptide chain release factor 1</fullName>
        <shortName evidence="5">RF-1</shortName>
    </recommendedName>
</protein>